<dbReference type="PANTHER" id="PTHR21310">
    <property type="entry name" value="AMINOGLYCOSIDE PHOSPHOTRANSFERASE-RELATED-RELATED"/>
    <property type="match status" value="1"/>
</dbReference>
<keyword evidence="2" id="KW-0808">Transferase</keyword>
<gene>
    <name evidence="2" type="ORF">FCIRC_5528</name>
</gene>
<sequence>MVFGHLHQLLEPLTLYRSFCSLQSSSATKLTVMAEPGPAPDPAPGPSVPPAPDVTAMNPERVRMLAEAPREKSPKPALFVKREESLAPFRITGSNGDALGDWSNRSSRGSQKPDGGSFKRSISELMIEAKEKRDKKPKITPAKKYYTDVQPLGHAPLPDDSTHYLTSLLRNRNLNLCLQAAPSKKNDAPGKPKTYTFLISNAGMVQHERLSMLGHTRALPLSLHDQDISSSEGAITRTVIGELLEDVWPRLTKSDKYMYARQLRNLLNKMRSESKQGQGFPLGSIEAGKYTLLQDKHPDHTYYAIRPSPNQKQFMALLMSTLYESVPKAVSKALISQFRTDYSSVLTHGALCPKNIVVSNNIISWILGWDCAGQYPVWWEYARFFEARTSEANSDWYSYAAEIFEEEFPAELAAYQGIARCQQP</sequence>
<evidence type="ECO:0000256" key="1">
    <source>
        <dbReference type="SAM" id="MobiDB-lite"/>
    </source>
</evidence>
<dbReference type="InterPro" id="IPR051678">
    <property type="entry name" value="AGP_Transferase"/>
</dbReference>
<dbReference type="EMBL" id="JAAQPE010000182">
    <property type="protein sequence ID" value="KAF5681485.1"/>
    <property type="molecule type" value="Genomic_DNA"/>
</dbReference>
<dbReference type="SUPFAM" id="SSF56112">
    <property type="entry name" value="Protein kinase-like (PK-like)"/>
    <property type="match status" value="1"/>
</dbReference>
<organism evidence="2 3">
    <name type="scientific">Fusarium circinatum</name>
    <name type="common">Pitch canker fungus</name>
    <name type="synonym">Gibberella circinata</name>
    <dbReference type="NCBI Taxonomy" id="48490"/>
    <lineage>
        <taxon>Eukaryota</taxon>
        <taxon>Fungi</taxon>
        <taxon>Dikarya</taxon>
        <taxon>Ascomycota</taxon>
        <taxon>Pezizomycotina</taxon>
        <taxon>Sordariomycetes</taxon>
        <taxon>Hypocreomycetidae</taxon>
        <taxon>Hypocreales</taxon>
        <taxon>Nectriaceae</taxon>
        <taxon>Fusarium</taxon>
        <taxon>Fusarium fujikuroi species complex</taxon>
    </lineage>
</organism>
<evidence type="ECO:0000313" key="3">
    <source>
        <dbReference type="Proteomes" id="UP000572754"/>
    </source>
</evidence>
<evidence type="ECO:0000313" key="2">
    <source>
        <dbReference type="EMBL" id="KAF5681485.1"/>
    </source>
</evidence>
<dbReference type="GO" id="GO:0016301">
    <property type="term" value="F:kinase activity"/>
    <property type="evidence" value="ECO:0007669"/>
    <property type="project" value="UniProtKB-KW"/>
</dbReference>
<keyword evidence="3" id="KW-1185">Reference proteome</keyword>
<dbReference type="PANTHER" id="PTHR21310:SF58">
    <property type="entry name" value="AMINOGLYCOSIDE PHOSPHOTRANSFERASE DOMAIN-CONTAINING PROTEIN"/>
    <property type="match status" value="1"/>
</dbReference>
<dbReference type="InterPro" id="IPR011009">
    <property type="entry name" value="Kinase-like_dom_sf"/>
</dbReference>
<feature type="region of interest" description="Disordered" evidence="1">
    <location>
        <begin position="90"/>
        <end position="120"/>
    </location>
</feature>
<dbReference type="AlphaFoldDB" id="A0A8H5X3X6"/>
<protein>
    <submittedName>
        <fullName evidence="2">Aminoglycoside 3 phosphotransferase choline kinase</fullName>
    </submittedName>
</protein>
<comment type="caution">
    <text evidence="2">The sequence shown here is derived from an EMBL/GenBank/DDBJ whole genome shotgun (WGS) entry which is preliminary data.</text>
</comment>
<reference evidence="2 3" key="2">
    <citation type="submission" date="2020-05" db="EMBL/GenBank/DDBJ databases">
        <title>Identification and distribution of gene clusters putatively required for synthesis of sphingolipid metabolism inhibitors in phylogenetically diverse species of the filamentous fungus Fusarium.</title>
        <authorList>
            <person name="Kim H.-S."/>
            <person name="Busman M."/>
            <person name="Brown D.W."/>
            <person name="Divon H."/>
            <person name="Uhlig S."/>
            <person name="Proctor R.H."/>
        </authorList>
    </citation>
    <scope>NUCLEOTIDE SEQUENCE [LARGE SCALE GENOMIC DNA]</scope>
    <source>
        <strain evidence="2 3">NRRL 25331</strain>
    </source>
</reference>
<name>A0A8H5X3X6_FUSCI</name>
<keyword evidence="2" id="KW-0418">Kinase</keyword>
<proteinExistence type="predicted"/>
<reference evidence="3" key="1">
    <citation type="journal article" date="2020" name="BMC Genomics">
        <title>Correction to: Identification and distribution of gene clusters required for synthesis of sphingolipid metabolism inhibitors in diverse species of the filamentous fungus Fusarium.</title>
        <authorList>
            <person name="Kim H.S."/>
            <person name="Lohmar J.M."/>
            <person name="Busman M."/>
            <person name="Brown D.W."/>
            <person name="Naumann T.A."/>
            <person name="Divon H.H."/>
            <person name="Lysoe E."/>
            <person name="Uhlig S."/>
            <person name="Proctor R.H."/>
        </authorList>
    </citation>
    <scope>NUCLEOTIDE SEQUENCE [LARGE SCALE GENOMIC DNA]</scope>
    <source>
        <strain evidence="3">NRRL 25331</strain>
    </source>
</reference>
<accession>A0A8H5X3X6</accession>
<dbReference type="Proteomes" id="UP000572754">
    <property type="component" value="Unassembled WGS sequence"/>
</dbReference>